<evidence type="ECO:0000259" key="5">
    <source>
        <dbReference type="Pfam" id="PF07940"/>
    </source>
</evidence>
<dbReference type="GO" id="GO:0042597">
    <property type="term" value="C:periplasmic space"/>
    <property type="evidence" value="ECO:0007669"/>
    <property type="project" value="UniProtKB-SubCell"/>
</dbReference>
<protein>
    <submittedName>
        <fullName evidence="7">Uncharacterized protein</fullName>
    </submittedName>
</protein>
<dbReference type="InterPro" id="IPR012480">
    <property type="entry name" value="Hepar_II_III_C"/>
</dbReference>
<dbReference type="Gene3D" id="1.50.10.100">
    <property type="entry name" value="Chondroitin AC/alginate lyase"/>
    <property type="match status" value="1"/>
</dbReference>
<dbReference type="PANTHER" id="PTHR39210:SF1">
    <property type="entry name" value="HEPARIN-SULFATE LYASE"/>
    <property type="match status" value="1"/>
</dbReference>
<dbReference type="AlphaFoldDB" id="A0A0F9UTP0"/>
<dbReference type="InterPro" id="IPR008929">
    <property type="entry name" value="Chondroitin_lyas"/>
</dbReference>
<name>A0A0F9UTP0_9ZZZZ</name>
<dbReference type="SUPFAM" id="SSF48230">
    <property type="entry name" value="Chondroitin AC/alginate lyase"/>
    <property type="match status" value="1"/>
</dbReference>
<comment type="subcellular location">
    <subcellularLocation>
        <location evidence="1">Periplasm</location>
    </subcellularLocation>
</comment>
<keyword evidence="3" id="KW-0574">Periplasm</keyword>
<comment type="caution">
    <text evidence="7">The sequence shown here is derived from an EMBL/GenBank/DDBJ whole genome shotgun (WGS) entry which is preliminary data.</text>
</comment>
<dbReference type="PANTHER" id="PTHR39210">
    <property type="entry name" value="HEPARIN-SULFATE LYASE"/>
    <property type="match status" value="1"/>
</dbReference>
<feature type="domain" description="Heparin-sulfate lyase N-terminal" evidence="6">
    <location>
        <begin position="120"/>
        <end position="334"/>
    </location>
</feature>
<dbReference type="GO" id="GO:0016829">
    <property type="term" value="F:lyase activity"/>
    <property type="evidence" value="ECO:0007669"/>
    <property type="project" value="UniProtKB-KW"/>
</dbReference>
<feature type="domain" description="Heparinase II/III-like C-terminal" evidence="5">
    <location>
        <begin position="430"/>
        <end position="626"/>
    </location>
</feature>
<evidence type="ECO:0000256" key="2">
    <source>
        <dbReference type="ARBA" id="ARBA00022729"/>
    </source>
</evidence>
<evidence type="ECO:0000256" key="1">
    <source>
        <dbReference type="ARBA" id="ARBA00004418"/>
    </source>
</evidence>
<sequence length="727" mass="82886">MNPWTKAWYILRYLGPRIVWLRLGVYAAKLTGRSNRIFAPRPWAEMSLRAMGGPGIAETPADYAAWKRDHLPPFLFEPGKPPAIPDSIRNGPRTRQPSQADRLDLLQQMRCVYFFHTPSPEPIDWYHNPFTQQRSDPSKTWSAIPDYLPEQGDPRTLWEPSRGAWAIDLARAKAWTGADQGEVLWRWMDSWMDACEPYKGFQWKCGQEASVRLIAVLLGVWAHLDSPAMTDDRWVQLARFAWATGYRVAHHIKYAVSQKNNHAMSEAVGLMLVGHLFPELAGAHTWWRQGRKILVRELKRQCYADGSYLQQSMNYHRVMMHAGMLGVRLAELAGEPLEREVYDILGRSARFLFEMSEPITGQLPLYGNNDGAYVLPLSECDFTDFRPVIQAGHYLATGKRLLPPGPWDEDLLWLFGQDAVDAPSEPSTQPASARFDIGGYYTLRQDHSWLMTRCHTYRDRMGHCDQLHVDLWWRGVNLLRDCGTYQYYIPGREDLERHFGSMAAHNVVQLDGVDSGQKVSRFLIFPWGKAHVRHAELNRPEDVPYFEGEHYDYDRKPWSVRHRRAIQALPDGSWLIVDDLLGAGAHDVRHWWHLADVPVELEPDKAAVQLRLPDETVSLAMATAGGRFNNFEIIRGRDVDGQVQGFASPYYGQAQPIAVIQADVVHANLPLRILTVISQGAPAAIERTESSKNGEIWQIETANTSILIEMATLELAASRMVRQVSLR</sequence>
<dbReference type="EMBL" id="LAZR01000073">
    <property type="protein sequence ID" value="KKN95069.1"/>
    <property type="molecule type" value="Genomic_DNA"/>
</dbReference>
<organism evidence="7">
    <name type="scientific">marine sediment metagenome</name>
    <dbReference type="NCBI Taxonomy" id="412755"/>
    <lineage>
        <taxon>unclassified sequences</taxon>
        <taxon>metagenomes</taxon>
        <taxon>ecological metagenomes</taxon>
    </lineage>
</organism>
<evidence type="ECO:0000313" key="7">
    <source>
        <dbReference type="EMBL" id="KKN95069.1"/>
    </source>
</evidence>
<dbReference type="Pfam" id="PF16889">
    <property type="entry name" value="Hepar_II_III_N"/>
    <property type="match status" value="1"/>
</dbReference>
<proteinExistence type="predicted"/>
<dbReference type="Gene3D" id="2.70.98.70">
    <property type="match status" value="1"/>
</dbReference>
<evidence type="ECO:0000256" key="4">
    <source>
        <dbReference type="ARBA" id="ARBA00023239"/>
    </source>
</evidence>
<reference evidence="7" key="1">
    <citation type="journal article" date="2015" name="Nature">
        <title>Complex archaea that bridge the gap between prokaryotes and eukaryotes.</title>
        <authorList>
            <person name="Spang A."/>
            <person name="Saw J.H."/>
            <person name="Jorgensen S.L."/>
            <person name="Zaremba-Niedzwiedzka K."/>
            <person name="Martijn J."/>
            <person name="Lind A.E."/>
            <person name="van Eijk R."/>
            <person name="Schleper C."/>
            <person name="Guy L."/>
            <person name="Ettema T.J."/>
        </authorList>
    </citation>
    <scope>NUCLEOTIDE SEQUENCE</scope>
</reference>
<accession>A0A0F9UTP0</accession>
<dbReference type="Pfam" id="PF07940">
    <property type="entry name" value="Hepar_II_III_C"/>
    <property type="match status" value="1"/>
</dbReference>
<gene>
    <name evidence="7" type="ORF">LCGC14_0181370</name>
</gene>
<evidence type="ECO:0000259" key="6">
    <source>
        <dbReference type="Pfam" id="PF16889"/>
    </source>
</evidence>
<evidence type="ECO:0000256" key="3">
    <source>
        <dbReference type="ARBA" id="ARBA00022764"/>
    </source>
</evidence>
<keyword evidence="4" id="KW-0456">Lyase</keyword>
<dbReference type="InterPro" id="IPR031680">
    <property type="entry name" value="Hepar_II_III_N"/>
</dbReference>
<keyword evidence="2" id="KW-0732">Signal</keyword>